<reference evidence="3 4" key="1">
    <citation type="journal article" date="2005" name="Nature">
        <title>The map-based sequence of the rice genome.</title>
        <authorList>
            <consortium name="International rice genome sequencing project (IRGSP)"/>
            <person name="Matsumoto T."/>
            <person name="Wu J."/>
            <person name="Kanamori H."/>
            <person name="Katayose Y."/>
            <person name="Fujisawa M."/>
            <person name="Namiki N."/>
            <person name="Mizuno H."/>
            <person name="Yamamoto K."/>
            <person name="Antonio B.A."/>
            <person name="Baba T."/>
            <person name="Sakata K."/>
            <person name="Nagamura Y."/>
            <person name="Aoki H."/>
            <person name="Arikawa K."/>
            <person name="Arita K."/>
            <person name="Bito T."/>
            <person name="Chiden Y."/>
            <person name="Fujitsuka N."/>
            <person name="Fukunaka R."/>
            <person name="Hamada M."/>
            <person name="Harada C."/>
            <person name="Hayashi A."/>
            <person name="Hijishita S."/>
            <person name="Honda M."/>
            <person name="Hosokawa S."/>
            <person name="Ichikawa Y."/>
            <person name="Idonuma A."/>
            <person name="Iijima M."/>
            <person name="Ikeda M."/>
            <person name="Ikeno M."/>
            <person name="Ito K."/>
            <person name="Ito S."/>
            <person name="Ito T."/>
            <person name="Ito Y."/>
            <person name="Ito Y."/>
            <person name="Iwabuchi A."/>
            <person name="Kamiya K."/>
            <person name="Karasawa W."/>
            <person name="Kurita K."/>
            <person name="Katagiri S."/>
            <person name="Kikuta A."/>
            <person name="Kobayashi H."/>
            <person name="Kobayashi N."/>
            <person name="Machita K."/>
            <person name="Maehara T."/>
            <person name="Masukawa M."/>
            <person name="Mizubayashi T."/>
            <person name="Mukai Y."/>
            <person name="Nagasaki H."/>
            <person name="Nagata Y."/>
            <person name="Naito S."/>
            <person name="Nakashima M."/>
            <person name="Nakama Y."/>
            <person name="Nakamichi Y."/>
            <person name="Nakamura M."/>
            <person name="Meguro A."/>
            <person name="Negishi M."/>
            <person name="Ohta I."/>
            <person name="Ohta T."/>
            <person name="Okamoto M."/>
            <person name="Ono N."/>
            <person name="Saji S."/>
            <person name="Sakaguchi M."/>
            <person name="Sakai K."/>
            <person name="Shibata M."/>
            <person name="Shimokawa T."/>
            <person name="Song J."/>
            <person name="Takazaki Y."/>
            <person name="Terasawa K."/>
            <person name="Tsugane M."/>
            <person name="Tsuji K."/>
            <person name="Ueda S."/>
            <person name="Waki K."/>
            <person name="Yamagata H."/>
            <person name="Yamamoto M."/>
            <person name="Yamamoto S."/>
            <person name="Yamane H."/>
            <person name="Yoshiki S."/>
            <person name="Yoshihara R."/>
            <person name="Yukawa K."/>
            <person name="Zhong H."/>
            <person name="Yano M."/>
            <person name="Yuan Q."/>
            <person name="Ouyang S."/>
            <person name="Liu J."/>
            <person name="Jones K.M."/>
            <person name="Gansberger K."/>
            <person name="Moffat K."/>
            <person name="Hill J."/>
            <person name="Bera J."/>
            <person name="Fadrosh D."/>
            <person name="Jin S."/>
            <person name="Johri S."/>
            <person name="Kim M."/>
            <person name="Overton L."/>
            <person name="Reardon M."/>
            <person name="Tsitrin T."/>
            <person name="Vuong H."/>
            <person name="Weaver B."/>
            <person name="Ciecko A."/>
            <person name="Tallon L."/>
            <person name="Jackson J."/>
            <person name="Pai G."/>
            <person name="Aken S.V."/>
            <person name="Utterback T."/>
            <person name="Reidmuller S."/>
            <person name="Feldblyum T."/>
            <person name="Hsiao J."/>
            <person name="Zismann V."/>
            <person name="Iobst S."/>
            <person name="de Vazeille A.R."/>
            <person name="Buell C.R."/>
            <person name="Ying K."/>
            <person name="Li Y."/>
            <person name="Lu T."/>
            <person name="Huang Y."/>
            <person name="Zhao Q."/>
            <person name="Feng Q."/>
            <person name="Zhang L."/>
            <person name="Zhu J."/>
            <person name="Weng Q."/>
            <person name="Mu J."/>
            <person name="Lu Y."/>
            <person name="Fan D."/>
            <person name="Liu Y."/>
            <person name="Guan J."/>
            <person name="Zhang Y."/>
            <person name="Yu S."/>
            <person name="Liu X."/>
            <person name="Zhang Y."/>
            <person name="Hong G."/>
            <person name="Han B."/>
            <person name="Choisne N."/>
            <person name="Demange N."/>
            <person name="Orjeda G."/>
            <person name="Samain S."/>
            <person name="Cattolico L."/>
            <person name="Pelletier E."/>
            <person name="Couloux A."/>
            <person name="Segurens B."/>
            <person name="Wincker P."/>
            <person name="D'Hont A."/>
            <person name="Scarpelli C."/>
            <person name="Weissenbach J."/>
            <person name="Salanoubat M."/>
            <person name="Quetier F."/>
            <person name="Yu Y."/>
            <person name="Kim H.R."/>
            <person name="Rambo T."/>
            <person name="Currie J."/>
            <person name="Collura K."/>
            <person name="Luo M."/>
            <person name="Yang T."/>
            <person name="Ammiraju J.S.S."/>
            <person name="Engler F."/>
            <person name="Soderlund C."/>
            <person name="Wing R.A."/>
            <person name="Palmer L.E."/>
            <person name="de la Bastide M."/>
            <person name="Spiegel L."/>
            <person name="Nascimento L."/>
            <person name="Zutavern T."/>
            <person name="O'Shaughnessy A."/>
            <person name="Dike S."/>
            <person name="Dedhia N."/>
            <person name="Preston R."/>
            <person name="Balija V."/>
            <person name="McCombie W.R."/>
            <person name="Chow T."/>
            <person name="Chen H."/>
            <person name="Chung M."/>
            <person name="Chen C."/>
            <person name="Shaw J."/>
            <person name="Wu H."/>
            <person name="Hsiao K."/>
            <person name="Chao Y."/>
            <person name="Chu M."/>
            <person name="Cheng C."/>
            <person name="Hour A."/>
            <person name="Lee P."/>
            <person name="Lin S."/>
            <person name="Lin Y."/>
            <person name="Liou J."/>
            <person name="Liu S."/>
            <person name="Hsing Y."/>
            <person name="Raghuvanshi S."/>
            <person name="Mohanty A."/>
            <person name="Bharti A.K."/>
            <person name="Gaur A."/>
            <person name="Gupta V."/>
            <person name="Kumar D."/>
            <person name="Ravi V."/>
            <person name="Vij S."/>
            <person name="Kapur A."/>
            <person name="Khurana P."/>
            <person name="Khurana P."/>
            <person name="Khurana J.P."/>
            <person name="Tyagi A.K."/>
            <person name="Gaikwad K."/>
            <person name="Singh A."/>
            <person name="Dalal V."/>
            <person name="Srivastava S."/>
            <person name="Dixit A."/>
            <person name="Pal A.K."/>
            <person name="Ghazi I.A."/>
            <person name="Yadav M."/>
            <person name="Pandit A."/>
            <person name="Bhargava A."/>
            <person name="Sureshbabu K."/>
            <person name="Batra K."/>
            <person name="Sharma T.R."/>
            <person name="Mohapatra T."/>
            <person name="Singh N.K."/>
            <person name="Messing J."/>
            <person name="Nelson A.B."/>
            <person name="Fuks G."/>
            <person name="Kavchok S."/>
            <person name="Keizer G."/>
            <person name="Linton E."/>
            <person name="Llaca V."/>
            <person name="Song R."/>
            <person name="Tanyolac B."/>
            <person name="Young S."/>
            <person name="Ho-Il K."/>
            <person name="Hahn J.H."/>
            <person name="Sangsakoo G."/>
            <person name="Vanavichit A."/>
            <person name="de Mattos Luiz.A.T."/>
            <person name="Zimmer P.D."/>
            <person name="Malone G."/>
            <person name="Dellagostin O."/>
            <person name="de Oliveira A.C."/>
            <person name="Bevan M."/>
            <person name="Bancroft I."/>
            <person name="Minx P."/>
            <person name="Cordum H."/>
            <person name="Wilson R."/>
            <person name="Cheng Z."/>
            <person name="Jin W."/>
            <person name="Jiang J."/>
            <person name="Leong S.A."/>
            <person name="Iwama H."/>
            <person name="Gojobori T."/>
            <person name="Itoh T."/>
            <person name="Niimura Y."/>
            <person name="Fujii Y."/>
            <person name="Habara T."/>
            <person name="Sakai H."/>
            <person name="Sato Y."/>
            <person name="Wilson G."/>
            <person name="Kumar K."/>
            <person name="McCouch S."/>
            <person name="Juretic N."/>
            <person name="Hoen D."/>
            <person name="Wright S."/>
            <person name="Bruskiewich R."/>
            <person name="Bureau T."/>
            <person name="Miyao A."/>
            <person name="Hirochika H."/>
            <person name="Nishikawa T."/>
            <person name="Kadowaki K."/>
            <person name="Sugiura M."/>
            <person name="Burr B."/>
            <person name="Sasaki T."/>
        </authorList>
    </citation>
    <scope>NUCLEOTIDE SEQUENCE [LARGE SCALE GENOMIC DNA]</scope>
    <source>
        <strain evidence="4">cv. Nipponbare</strain>
    </source>
</reference>
<feature type="transmembrane region" description="Helical" evidence="2">
    <location>
        <begin position="248"/>
        <end position="269"/>
    </location>
</feature>
<keyword evidence="2" id="KW-0812">Transmembrane</keyword>
<dbReference type="HOGENOM" id="CLU_062532_0_0_1"/>
<sequence length="789" mass="88238">MTPWMDEWGQRLSARHRSGDGEESTEEARWMPGVAEGAAERGIEPSRARDRGGCEERGEVDDSGGGEGMHVSAPTAPILKRWISGSNGMFSRNNRLDYQLFFRTRGAFNPSAGWNELIVVACVSNALLCTALWGNIMASDDPFWYVMVILLLAILQFLRSAASKLLTCNPMRRAISLLSPMVAILLLGPFVLGLYIDSKSFIPKKTMAKWMIAYVVLLVLMLLLTISRLQFPSIIKLLNGTLGSKQEFWCQFTLKLCIIASIIMPVLIVPDTSDRYVIIILEALALVLVLFGNLQIPTATVRVALALLRLLPHNYYSDDEPIDEKNFGDKTNLVASLNIFYGMVLGQGILYITACIFEVFSFIPRRSLIRHGGFEGQWGVASINLYYAHAFEKYMEGGVLAPKKISLVTFAMDSLNSDSPKMQLYSVQMLHIFLQREPIRERVIAKLTTSTKNMARLINMLGWTSPSHKVVRLYAAKATVELAKSLRVVTVPGTMQLVSSLLDIDGKQKRGNPLLDVDGDHEGKLDPTYSTSESQEERHDAIRDTAAEECQDCHKKQWGTTNGPSKVITEGAAKADEHWRGNRRSIADLRYKISKHPFLLRNLGVILGDNSSDQELSKLVAGILRNLAIDRDTRQEIGHMQVLERIMNVEGAELEILIGLCSHICKVIPKEFVQELEGGQIKKRFMKRLVDTLNANMNPGGHCSGIRRVIIEQSIYMMECNSHYANCFNELQMMEALSMVEEMPSRAENYRIFLGDVGFMEYSTPLIALVDRAKELMGQQCLQGVSSAN</sequence>
<gene>
    <name evidence="3" type="ordered locus">Os07g0653150</name>
</gene>
<name>C7J5D3_ORYSJ</name>
<dbReference type="EMBL" id="AP008213">
    <property type="protein sequence ID" value="BAH94046.1"/>
    <property type="molecule type" value="Genomic_DNA"/>
</dbReference>
<dbReference type="AlphaFoldDB" id="C7J5D3"/>
<proteinExistence type="predicted"/>
<feature type="transmembrane region" description="Helical" evidence="2">
    <location>
        <begin position="142"/>
        <end position="162"/>
    </location>
</feature>
<organism evidence="3 4">
    <name type="scientific">Oryza sativa subsp. japonica</name>
    <name type="common">Rice</name>
    <dbReference type="NCBI Taxonomy" id="39947"/>
    <lineage>
        <taxon>Eukaryota</taxon>
        <taxon>Viridiplantae</taxon>
        <taxon>Streptophyta</taxon>
        <taxon>Embryophyta</taxon>
        <taxon>Tracheophyta</taxon>
        <taxon>Spermatophyta</taxon>
        <taxon>Magnoliopsida</taxon>
        <taxon>Liliopsida</taxon>
        <taxon>Poales</taxon>
        <taxon>Poaceae</taxon>
        <taxon>BOP clade</taxon>
        <taxon>Oryzoideae</taxon>
        <taxon>Oryzeae</taxon>
        <taxon>Oryzinae</taxon>
        <taxon>Oryza</taxon>
        <taxon>Oryza sativa</taxon>
    </lineage>
</organism>
<dbReference type="KEGG" id="dosa:Os07g0653150"/>
<evidence type="ECO:0000256" key="2">
    <source>
        <dbReference type="SAM" id="Phobius"/>
    </source>
</evidence>
<feature type="transmembrane region" description="Helical" evidence="2">
    <location>
        <begin position="339"/>
        <end position="360"/>
    </location>
</feature>
<protein>
    <submittedName>
        <fullName evidence="3">Os07g0653150 protein</fullName>
    </submittedName>
</protein>
<feature type="transmembrane region" description="Helical" evidence="2">
    <location>
        <begin position="117"/>
        <end position="136"/>
    </location>
</feature>
<keyword evidence="2" id="KW-1133">Transmembrane helix</keyword>
<evidence type="ECO:0000313" key="3">
    <source>
        <dbReference type="EMBL" id="BAH94046.1"/>
    </source>
</evidence>
<reference evidence="4" key="2">
    <citation type="journal article" date="2008" name="Nucleic Acids Res.">
        <title>The rice annotation project database (RAP-DB): 2008 update.</title>
        <authorList>
            <consortium name="The rice annotation project (RAP)"/>
        </authorList>
    </citation>
    <scope>GENOME REANNOTATION</scope>
    <source>
        <strain evidence="4">cv. Nipponbare</strain>
    </source>
</reference>
<dbReference type="PANTHER" id="PTHR33115">
    <property type="entry name" value="ARM REPEAT SUPERFAMILY PROTEIN"/>
    <property type="match status" value="1"/>
</dbReference>
<accession>C7J5D3</accession>
<feature type="transmembrane region" description="Helical" evidence="2">
    <location>
        <begin position="208"/>
        <end position="227"/>
    </location>
</feature>
<evidence type="ECO:0000313" key="4">
    <source>
        <dbReference type="Proteomes" id="UP000000763"/>
    </source>
</evidence>
<feature type="transmembrane region" description="Helical" evidence="2">
    <location>
        <begin position="275"/>
        <end position="292"/>
    </location>
</feature>
<feature type="region of interest" description="Disordered" evidence="1">
    <location>
        <begin position="512"/>
        <end position="539"/>
    </location>
</feature>
<dbReference type="InterPro" id="IPR016024">
    <property type="entry name" value="ARM-type_fold"/>
</dbReference>
<feature type="transmembrane region" description="Helical" evidence="2">
    <location>
        <begin position="174"/>
        <end position="196"/>
    </location>
</feature>
<keyword evidence="2" id="KW-0472">Membrane</keyword>
<dbReference type="SUPFAM" id="SSF48371">
    <property type="entry name" value="ARM repeat"/>
    <property type="match status" value="1"/>
</dbReference>
<dbReference type="PANTHER" id="PTHR33115:SF11">
    <property type="entry name" value="OS07G0654700 PROTEIN"/>
    <property type="match status" value="1"/>
</dbReference>
<feature type="region of interest" description="Disordered" evidence="1">
    <location>
        <begin position="1"/>
        <end position="70"/>
    </location>
</feature>
<evidence type="ECO:0000256" key="1">
    <source>
        <dbReference type="SAM" id="MobiDB-lite"/>
    </source>
</evidence>
<dbReference type="Proteomes" id="UP000000763">
    <property type="component" value="Chromosome 7"/>
</dbReference>
<feature type="compositionally biased region" description="Basic and acidic residues" evidence="1">
    <location>
        <begin position="38"/>
        <end position="57"/>
    </location>
</feature>